<proteinExistence type="inferred from homology"/>
<evidence type="ECO:0000256" key="2">
    <source>
        <dbReference type="ARBA" id="ARBA00023002"/>
    </source>
</evidence>
<dbReference type="InterPro" id="IPR029510">
    <property type="entry name" value="Ald_DH_CS_GLU"/>
</dbReference>
<protein>
    <submittedName>
        <fullName evidence="6">Aldehyde dehydrogenase family protein</fullName>
    </submittedName>
</protein>
<dbReference type="FunFam" id="3.40.605.10:FF:000007">
    <property type="entry name" value="NAD/NADP-dependent betaine aldehyde dehydrogenase"/>
    <property type="match status" value="1"/>
</dbReference>
<organism evidence="6 7">
    <name type="scientific">Sphingomonas populi</name>
    <dbReference type="NCBI Taxonomy" id="2484750"/>
    <lineage>
        <taxon>Bacteria</taxon>
        <taxon>Pseudomonadati</taxon>
        <taxon>Pseudomonadota</taxon>
        <taxon>Alphaproteobacteria</taxon>
        <taxon>Sphingomonadales</taxon>
        <taxon>Sphingomonadaceae</taxon>
        <taxon>Sphingomonas</taxon>
    </lineage>
</organism>
<dbReference type="InterPro" id="IPR016162">
    <property type="entry name" value="Ald_DH_N"/>
</dbReference>
<dbReference type="PANTHER" id="PTHR11699">
    <property type="entry name" value="ALDEHYDE DEHYDROGENASE-RELATED"/>
    <property type="match status" value="1"/>
</dbReference>
<evidence type="ECO:0000259" key="5">
    <source>
        <dbReference type="Pfam" id="PF00171"/>
    </source>
</evidence>
<accession>A0A4Q6Y1P1</accession>
<sequence length="493" mass="51812">MSVVRSYDHYIDGAPTKSLGEGVIGRHSSAHGGHLADYAAGDGRDVDVAVAAARSAFDGGWADSTGEGRAAILNRFADLIDANVERLAAIEAEEVGKPIRFARFEIMAAANLTRYAAALAWQIAGHVFTHLGPDKMGLVTREPCGVVGLITPWNFPILTLFQKLPYALAAGCTVVLKPSEFTSGTALEVAALATEAGVPAGVINVVTGTGGAVGSAIVTHPDVDMISFTGSTAVGKQILRDAAGTVKKVALELGGKAANIVFADADIEAALDGVLFGFTFNQGQTCVAGARLLIESAIAPAFLEQLAARAARLRIGLPLDEQTDIASLIHQAHLEGLVQHVKTAQEEGATVLAGGKRLDGAFPDGFFMAPTIVSDVRPDMRLFRDEVFGPVLTVTTFDTVDEAVSLANDTEYGLANGVWTKDIDKALTVSRRFRSGIVFVNTYLDGAPQLPLGGYKQSGLGRENGLDGLYEYMELKSTVVRTGPRVPVLGHTI</sequence>
<keyword evidence="7" id="KW-1185">Reference proteome</keyword>
<evidence type="ECO:0000256" key="3">
    <source>
        <dbReference type="PROSITE-ProRule" id="PRU10007"/>
    </source>
</evidence>
<dbReference type="PROSITE" id="PS00687">
    <property type="entry name" value="ALDEHYDE_DEHYDR_GLU"/>
    <property type="match status" value="1"/>
</dbReference>
<gene>
    <name evidence="6" type="ORF">EWE75_15040</name>
</gene>
<dbReference type="InterPro" id="IPR016161">
    <property type="entry name" value="Ald_DH/histidinol_DH"/>
</dbReference>
<feature type="active site" evidence="3">
    <location>
        <position position="252"/>
    </location>
</feature>
<dbReference type="InterPro" id="IPR016163">
    <property type="entry name" value="Ald_DH_C"/>
</dbReference>
<dbReference type="RefSeq" id="WP_130158925.1">
    <property type="nucleotide sequence ID" value="NZ_SGIS01000023.1"/>
</dbReference>
<dbReference type="AlphaFoldDB" id="A0A4Q6Y1P1"/>
<keyword evidence="2 4" id="KW-0560">Oxidoreductase</keyword>
<evidence type="ECO:0000256" key="4">
    <source>
        <dbReference type="RuleBase" id="RU003345"/>
    </source>
</evidence>
<name>A0A4Q6Y1P1_9SPHN</name>
<evidence type="ECO:0000313" key="6">
    <source>
        <dbReference type="EMBL" id="RZF63644.1"/>
    </source>
</evidence>
<reference evidence="6 7" key="1">
    <citation type="submission" date="2019-02" db="EMBL/GenBank/DDBJ databases">
        <authorList>
            <person name="Li Y."/>
        </authorList>
    </citation>
    <scope>NUCLEOTIDE SEQUENCE [LARGE SCALE GENOMIC DNA]</scope>
    <source>
        <strain evidence="6 7">3-7</strain>
    </source>
</reference>
<evidence type="ECO:0000313" key="7">
    <source>
        <dbReference type="Proteomes" id="UP000292085"/>
    </source>
</evidence>
<feature type="domain" description="Aldehyde dehydrogenase" evidence="5">
    <location>
        <begin position="28"/>
        <end position="477"/>
    </location>
</feature>
<dbReference type="EMBL" id="SGIS01000023">
    <property type="protein sequence ID" value="RZF63644.1"/>
    <property type="molecule type" value="Genomic_DNA"/>
</dbReference>
<dbReference type="Pfam" id="PF00171">
    <property type="entry name" value="Aldedh"/>
    <property type="match status" value="1"/>
</dbReference>
<dbReference type="Proteomes" id="UP000292085">
    <property type="component" value="Unassembled WGS sequence"/>
</dbReference>
<evidence type="ECO:0000256" key="1">
    <source>
        <dbReference type="ARBA" id="ARBA00009986"/>
    </source>
</evidence>
<comment type="caution">
    <text evidence="6">The sequence shown here is derived from an EMBL/GenBank/DDBJ whole genome shotgun (WGS) entry which is preliminary data.</text>
</comment>
<dbReference type="Gene3D" id="3.40.605.10">
    <property type="entry name" value="Aldehyde Dehydrogenase, Chain A, domain 1"/>
    <property type="match status" value="1"/>
</dbReference>
<dbReference type="SUPFAM" id="SSF53720">
    <property type="entry name" value="ALDH-like"/>
    <property type="match status" value="1"/>
</dbReference>
<dbReference type="Gene3D" id="3.40.309.10">
    <property type="entry name" value="Aldehyde Dehydrogenase, Chain A, domain 2"/>
    <property type="match status" value="1"/>
</dbReference>
<dbReference type="FunFam" id="3.40.309.10:FF:000012">
    <property type="entry name" value="Betaine aldehyde dehydrogenase"/>
    <property type="match status" value="1"/>
</dbReference>
<dbReference type="GO" id="GO:0016620">
    <property type="term" value="F:oxidoreductase activity, acting on the aldehyde or oxo group of donors, NAD or NADP as acceptor"/>
    <property type="evidence" value="ECO:0007669"/>
    <property type="project" value="InterPro"/>
</dbReference>
<dbReference type="InterPro" id="IPR015590">
    <property type="entry name" value="Aldehyde_DH_dom"/>
</dbReference>
<dbReference type="OrthoDB" id="9802947at2"/>
<comment type="similarity">
    <text evidence="1 4">Belongs to the aldehyde dehydrogenase family.</text>
</comment>